<evidence type="ECO:0000259" key="1">
    <source>
        <dbReference type="Pfam" id="PF01936"/>
    </source>
</evidence>
<evidence type="ECO:0000313" key="2">
    <source>
        <dbReference type="EMBL" id="OWZ15201.1"/>
    </source>
</evidence>
<dbReference type="STRING" id="4795.A0A225WBU6"/>
<name>A0A225WBU6_9STRA</name>
<dbReference type="EMBL" id="NBNE01001175">
    <property type="protein sequence ID" value="OWZ15201.1"/>
    <property type="molecule type" value="Genomic_DNA"/>
</dbReference>
<organism evidence="2 3">
    <name type="scientific">Phytophthora megakarya</name>
    <dbReference type="NCBI Taxonomy" id="4795"/>
    <lineage>
        <taxon>Eukaryota</taxon>
        <taxon>Sar</taxon>
        <taxon>Stramenopiles</taxon>
        <taxon>Oomycota</taxon>
        <taxon>Peronosporomycetes</taxon>
        <taxon>Peronosporales</taxon>
        <taxon>Peronosporaceae</taxon>
        <taxon>Phytophthora</taxon>
    </lineage>
</organism>
<dbReference type="GO" id="GO:0004540">
    <property type="term" value="F:RNA nuclease activity"/>
    <property type="evidence" value="ECO:0007669"/>
    <property type="project" value="InterPro"/>
</dbReference>
<accession>A0A225WBU6</accession>
<proteinExistence type="predicted"/>
<keyword evidence="3" id="KW-1185">Reference proteome</keyword>
<comment type="caution">
    <text evidence="2">The sequence shown here is derived from an EMBL/GenBank/DDBJ whole genome shotgun (WGS) entry which is preliminary data.</text>
</comment>
<dbReference type="AlphaFoldDB" id="A0A225WBU6"/>
<dbReference type="Pfam" id="PF01936">
    <property type="entry name" value="NYN"/>
    <property type="match status" value="1"/>
</dbReference>
<evidence type="ECO:0000313" key="3">
    <source>
        <dbReference type="Proteomes" id="UP000198211"/>
    </source>
</evidence>
<dbReference type="InterPro" id="IPR021139">
    <property type="entry name" value="NYN"/>
</dbReference>
<protein>
    <recommendedName>
        <fullName evidence="1">NYN domain-containing protein</fullName>
    </recommendedName>
</protein>
<dbReference type="Gene3D" id="3.40.50.1010">
    <property type="entry name" value="5'-nuclease"/>
    <property type="match status" value="1"/>
</dbReference>
<sequence>MTKKRAMTTALIVGKIDFTKLRTELEEANLIEFEQCWYFDIMRRDARRNISFEPRNVEVYSTKPYNCRRTKSGHSFNQDVQKGVDNGIATKLLTLTLTDNIERIVFISGDGDFYSSLRQVRFEQKKEVWGVATRVTELYVHALDETYIREIAKDNA</sequence>
<dbReference type="OrthoDB" id="439808at2759"/>
<feature type="domain" description="NYN" evidence="1">
    <location>
        <begin position="63"/>
        <end position="133"/>
    </location>
</feature>
<dbReference type="Proteomes" id="UP000198211">
    <property type="component" value="Unassembled WGS sequence"/>
</dbReference>
<gene>
    <name evidence="2" type="ORF">PHMEG_00011209</name>
</gene>
<reference evidence="3" key="1">
    <citation type="submission" date="2017-03" db="EMBL/GenBank/DDBJ databases">
        <title>Phytopthora megakarya and P. palmivora, two closely related causual agents of cacao black pod achieved similar genome size and gene model numbers by different mechanisms.</title>
        <authorList>
            <person name="Ali S."/>
            <person name="Shao J."/>
            <person name="Larry D.J."/>
            <person name="Kronmiller B."/>
            <person name="Shen D."/>
            <person name="Strem M.D."/>
            <person name="Melnick R.L."/>
            <person name="Guiltinan M.J."/>
            <person name="Tyler B.M."/>
            <person name="Meinhardt L.W."/>
            <person name="Bailey B.A."/>
        </authorList>
    </citation>
    <scope>NUCLEOTIDE SEQUENCE [LARGE SCALE GENOMIC DNA]</scope>
    <source>
        <strain evidence="3">zdho120</strain>
    </source>
</reference>